<feature type="region of interest" description="Disordered" evidence="3">
    <location>
        <begin position="20"/>
        <end position="40"/>
    </location>
</feature>
<dbReference type="PANTHER" id="PTHR15427:SF50">
    <property type="entry name" value="COMPLEMENT C1Q TUMOR NECROSIS FACTOR-RELATED PROTEIN 2-LIKE"/>
    <property type="match status" value="1"/>
</dbReference>
<dbReference type="PRINTS" id="PR00007">
    <property type="entry name" value="COMPLEMNTC1Q"/>
</dbReference>
<keyword evidence="7" id="KW-1185">Reference proteome</keyword>
<sequence>MNLSQFCILVYIATIPNDSLGAKEGKKVPRELRKSKSRHNRDDGVCELEINCKDDPTGTGTEEGVTGPVRLPIRGPRGPAGDKGAKGESGSDGISGLPGLPGLSAPTRKNVAFFAGLSDNIGPVTKHTDILFDQVVTNEGSGYDATTGRFTAPVNGTYQFNVVISAQGRQKAAVMILKNGIMVATVWAESIPFWATSSNIVILSLEKGDSVWLALLNRASHLHGYMYSTFSGFLIFQSAP</sequence>
<feature type="domain" description="C1q" evidence="4">
    <location>
        <begin position="106"/>
        <end position="240"/>
    </location>
</feature>
<dbReference type="EMBL" id="AMQN01015817">
    <property type="status" value="NOT_ANNOTATED_CDS"/>
    <property type="molecule type" value="Genomic_DNA"/>
</dbReference>
<feature type="compositionally biased region" description="Low complexity" evidence="3">
    <location>
        <begin position="57"/>
        <end position="69"/>
    </location>
</feature>
<dbReference type="InterPro" id="IPR050392">
    <property type="entry name" value="Collagen/C1q_domain"/>
</dbReference>
<evidence type="ECO:0000259" key="4">
    <source>
        <dbReference type="PROSITE" id="PS50871"/>
    </source>
</evidence>
<dbReference type="PROSITE" id="PS50871">
    <property type="entry name" value="C1Q"/>
    <property type="match status" value="1"/>
</dbReference>
<feature type="compositionally biased region" description="Low complexity" evidence="3">
    <location>
        <begin position="91"/>
        <end position="101"/>
    </location>
</feature>
<evidence type="ECO:0000313" key="7">
    <source>
        <dbReference type="Proteomes" id="UP000014760"/>
    </source>
</evidence>
<dbReference type="Pfam" id="PF00386">
    <property type="entry name" value="C1q"/>
    <property type="match status" value="1"/>
</dbReference>
<dbReference type="AlphaFoldDB" id="R7T3Z0"/>
<evidence type="ECO:0000256" key="3">
    <source>
        <dbReference type="SAM" id="MobiDB-lite"/>
    </source>
</evidence>
<dbReference type="OrthoDB" id="6154955at2759"/>
<protein>
    <recommendedName>
        <fullName evidence="4">C1q domain-containing protein</fullName>
    </recommendedName>
</protein>
<feature type="compositionally biased region" description="Basic and acidic residues" evidence="3">
    <location>
        <begin position="21"/>
        <end position="40"/>
    </location>
</feature>
<dbReference type="Proteomes" id="UP000014760">
    <property type="component" value="Unassembled WGS sequence"/>
</dbReference>
<dbReference type="SMART" id="SM00110">
    <property type="entry name" value="C1Q"/>
    <property type="match status" value="1"/>
</dbReference>
<dbReference type="OMA" id="CEMLESC"/>
<dbReference type="InterPro" id="IPR001073">
    <property type="entry name" value="C1q_dom"/>
</dbReference>
<evidence type="ECO:0000313" key="6">
    <source>
        <dbReference type="EnsemblMetazoa" id="CapteP183227"/>
    </source>
</evidence>
<dbReference type="PANTHER" id="PTHR15427">
    <property type="entry name" value="EMILIN ELASTIN MICROFIBRIL INTERFACE-LOCATED PROTEIN ELASTIN MICROFIBRIL INTERFACER"/>
    <property type="match status" value="1"/>
</dbReference>
<dbReference type="SUPFAM" id="SSF49842">
    <property type="entry name" value="TNF-like"/>
    <property type="match status" value="1"/>
</dbReference>
<gene>
    <name evidence="5" type="ORF">CAPTEDRAFT_183227</name>
</gene>
<proteinExistence type="predicted"/>
<dbReference type="STRING" id="283909.R7T3Z0"/>
<name>R7T3Z0_CAPTE</name>
<dbReference type="InterPro" id="IPR008983">
    <property type="entry name" value="Tumour_necrosis_fac-like_dom"/>
</dbReference>
<dbReference type="HOGENOM" id="CLU_095454_0_0_1"/>
<reference evidence="7" key="1">
    <citation type="submission" date="2012-12" db="EMBL/GenBank/DDBJ databases">
        <authorList>
            <person name="Hellsten U."/>
            <person name="Grimwood J."/>
            <person name="Chapman J.A."/>
            <person name="Shapiro H."/>
            <person name="Aerts A."/>
            <person name="Otillar R.P."/>
            <person name="Terry A.Y."/>
            <person name="Boore J.L."/>
            <person name="Simakov O."/>
            <person name="Marletaz F."/>
            <person name="Cho S.-J."/>
            <person name="Edsinger-Gonzales E."/>
            <person name="Havlak P."/>
            <person name="Kuo D.-H."/>
            <person name="Larsson T."/>
            <person name="Lv J."/>
            <person name="Arendt D."/>
            <person name="Savage R."/>
            <person name="Osoegawa K."/>
            <person name="de Jong P."/>
            <person name="Lindberg D.R."/>
            <person name="Seaver E.C."/>
            <person name="Weisblat D.A."/>
            <person name="Putnam N.H."/>
            <person name="Grigoriev I.V."/>
            <person name="Rokhsar D.S."/>
        </authorList>
    </citation>
    <scope>NUCLEOTIDE SEQUENCE</scope>
    <source>
        <strain evidence="7">I ESC-2004</strain>
    </source>
</reference>
<organism evidence="5">
    <name type="scientific">Capitella teleta</name>
    <name type="common">Polychaete worm</name>
    <dbReference type="NCBI Taxonomy" id="283909"/>
    <lineage>
        <taxon>Eukaryota</taxon>
        <taxon>Metazoa</taxon>
        <taxon>Spiralia</taxon>
        <taxon>Lophotrochozoa</taxon>
        <taxon>Annelida</taxon>
        <taxon>Polychaeta</taxon>
        <taxon>Sedentaria</taxon>
        <taxon>Scolecida</taxon>
        <taxon>Capitellidae</taxon>
        <taxon>Capitella</taxon>
    </lineage>
</organism>
<reference evidence="5 7" key="2">
    <citation type="journal article" date="2013" name="Nature">
        <title>Insights into bilaterian evolution from three spiralian genomes.</title>
        <authorList>
            <person name="Simakov O."/>
            <person name="Marletaz F."/>
            <person name="Cho S.J."/>
            <person name="Edsinger-Gonzales E."/>
            <person name="Havlak P."/>
            <person name="Hellsten U."/>
            <person name="Kuo D.H."/>
            <person name="Larsson T."/>
            <person name="Lv J."/>
            <person name="Arendt D."/>
            <person name="Savage R."/>
            <person name="Osoegawa K."/>
            <person name="de Jong P."/>
            <person name="Grimwood J."/>
            <person name="Chapman J.A."/>
            <person name="Shapiro H."/>
            <person name="Aerts A."/>
            <person name="Otillar R.P."/>
            <person name="Terry A.Y."/>
            <person name="Boore J.L."/>
            <person name="Grigoriev I.V."/>
            <person name="Lindberg D.R."/>
            <person name="Seaver E.C."/>
            <person name="Weisblat D.A."/>
            <person name="Putnam N.H."/>
            <person name="Rokhsar D.S."/>
        </authorList>
    </citation>
    <scope>NUCLEOTIDE SEQUENCE</scope>
    <source>
        <strain evidence="5 7">I ESC-2004</strain>
    </source>
</reference>
<accession>R7T3Z0</accession>
<comment type="subcellular location">
    <subcellularLocation>
        <location evidence="1">Secreted</location>
    </subcellularLocation>
</comment>
<dbReference type="EMBL" id="KB312244">
    <property type="protein sequence ID" value="ELT87572.1"/>
    <property type="molecule type" value="Genomic_DNA"/>
</dbReference>
<evidence type="ECO:0000256" key="2">
    <source>
        <dbReference type="ARBA" id="ARBA00022525"/>
    </source>
</evidence>
<dbReference type="GO" id="GO:0005576">
    <property type="term" value="C:extracellular region"/>
    <property type="evidence" value="ECO:0007669"/>
    <property type="project" value="UniProtKB-SubCell"/>
</dbReference>
<keyword evidence="2" id="KW-0964">Secreted</keyword>
<evidence type="ECO:0000256" key="1">
    <source>
        <dbReference type="ARBA" id="ARBA00004613"/>
    </source>
</evidence>
<reference evidence="6" key="3">
    <citation type="submission" date="2015-06" db="UniProtKB">
        <authorList>
            <consortium name="EnsemblMetazoa"/>
        </authorList>
    </citation>
    <scope>IDENTIFICATION</scope>
</reference>
<feature type="region of interest" description="Disordered" evidence="3">
    <location>
        <begin position="54"/>
        <end position="101"/>
    </location>
</feature>
<dbReference type="EnsemblMetazoa" id="CapteT183227">
    <property type="protein sequence ID" value="CapteP183227"/>
    <property type="gene ID" value="CapteG183227"/>
</dbReference>
<evidence type="ECO:0000313" key="5">
    <source>
        <dbReference type="EMBL" id="ELT87572.1"/>
    </source>
</evidence>
<dbReference type="Gene3D" id="2.60.120.40">
    <property type="match status" value="1"/>
</dbReference>